<dbReference type="RefSeq" id="WP_153382564.1">
    <property type="nucleotide sequence ID" value="NZ_VDFM01000003.1"/>
</dbReference>
<accession>A0A5P0ZGQ0</accession>
<sequence>MGKVKFGAKDFLYGVVTNELVPEEPVKLPGLTEVKMELKNELKAIAADDGPYVTLSGGISEATLDVKLWDINTKAKQDWFGIDVKKGVEMYSKDLTPNDIAVMFKTHMEDGTGVYVGMLKGKFSLPGIDTKTVDGAPDPTADESTGTFAPRGDADSGMMVVIGREDAEDFDLEAFKKYVFPKTEEDVKALDTASTPTA</sequence>
<proteinExistence type="predicted"/>
<gene>
    <name evidence="1" type="ORF">FHL02_03960</name>
</gene>
<dbReference type="OrthoDB" id="2971020at2"/>
<reference evidence="1 2" key="1">
    <citation type="journal article" date="2019" name="Syst. Appl. Microbiol.">
        <title>Polyphasic characterization of two novel Lactobacillus spp. isolated from blown salami packages: Description of Lactobacillus halodurans sp. nov. and Lactobacillus salsicarnum sp. nov.</title>
        <authorList>
            <person name="Schuster J.A."/>
            <person name="Klingl A."/>
            <person name="Vogel R.F."/>
            <person name="Ehrmann M.A."/>
        </authorList>
    </citation>
    <scope>NUCLEOTIDE SEQUENCE [LARGE SCALE GENOMIC DNA]</scope>
    <source>
        <strain evidence="1 2">TMW 1.2118</strain>
    </source>
</reference>
<dbReference type="InterPro" id="IPR006490">
    <property type="entry name" value="Maj_tail_phi13"/>
</dbReference>
<organism evidence="1 2">
    <name type="scientific">Companilactobacillus mishanensis</name>
    <dbReference type="NCBI Taxonomy" id="2486008"/>
    <lineage>
        <taxon>Bacteria</taxon>
        <taxon>Bacillati</taxon>
        <taxon>Bacillota</taxon>
        <taxon>Bacilli</taxon>
        <taxon>Lactobacillales</taxon>
        <taxon>Lactobacillaceae</taxon>
        <taxon>Companilactobacillus</taxon>
    </lineage>
</organism>
<evidence type="ECO:0000313" key="2">
    <source>
        <dbReference type="Proteomes" id="UP000380386"/>
    </source>
</evidence>
<name>A0A5P0ZGQ0_9LACO</name>
<comment type="caution">
    <text evidence="1">The sequence shown here is derived from an EMBL/GenBank/DDBJ whole genome shotgun (WGS) entry which is preliminary data.</text>
</comment>
<dbReference type="EMBL" id="VDFM01000003">
    <property type="protein sequence ID" value="MQS52172.1"/>
    <property type="molecule type" value="Genomic_DNA"/>
</dbReference>
<protein>
    <submittedName>
        <fullName evidence="1">Phage tail protein</fullName>
    </submittedName>
</protein>
<dbReference type="Proteomes" id="UP000380386">
    <property type="component" value="Unassembled WGS sequence"/>
</dbReference>
<dbReference type="AlphaFoldDB" id="A0A5P0ZGQ0"/>
<evidence type="ECO:0000313" key="1">
    <source>
        <dbReference type="EMBL" id="MQS52172.1"/>
    </source>
</evidence>
<dbReference type="NCBIfam" id="TIGR01603">
    <property type="entry name" value="maj_tail_phi13"/>
    <property type="match status" value="1"/>
</dbReference>